<dbReference type="CDD" id="cd06445">
    <property type="entry name" value="ATase"/>
    <property type="match status" value="1"/>
</dbReference>
<dbReference type="GO" id="GO:0005654">
    <property type="term" value="C:nucleoplasm"/>
    <property type="evidence" value="ECO:0007669"/>
    <property type="project" value="TreeGrafter"/>
</dbReference>
<keyword evidence="13" id="KW-0862">Zinc</keyword>
<keyword evidence="14" id="KW-0238">DNA-binding</keyword>
<dbReference type="PANTHER" id="PTHR46460">
    <property type="entry name" value="METHYLATED-DNA--PROTEIN-CYSTEINE METHYLTRANSFERASE"/>
    <property type="match status" value="1"/>
</dbReference>
<dbReference type="InterPro" id="IPR014048">
    <property type="entry name" value="MethylDNA_cys_MeTrfase_DNA-bd"/>
</dbReference>
<evidence type="ECO:0000256" key="11">
    <source>
        <dbReference type="ARBA" id="ARBA00022723"/>
    </source>
</evidence>
<keyword evidence="11" id="KW-0479">Metal-binding</keyword>
<comment type="catalytic activity">
    <reaction evidence="19">
        <text>a 6-O-methyl-2'-deoxyguanosine in DNA + L-cysteinyl-[protein] = S-methyl-L-cysteinyl-[protein] + a 2'-deoxyguanosine in DNA</text>
        <dbReference type="Rhea" id="RHEA:24000"/>
        <dbReference type="Rhea" id="RHEA-COMP:10131"/>
        <dbReference type="Rhea" id="RHEA-COMP:10132"/>
        <dbReference type="Rhea" id="RHEA-COMP:11367"/>
        <dbReference type="Rhea" id="RHEA-COMP:11368"/>
        <dbReference type="ChEBI" id="CHEBI:29950"/>
        <dbReference type="ChEBI" id="CHEBI:82612"/>
        <dbReference type="ChEBI" id="CHEBI:85445"/>
        <dbReference type="ChEBI" id="CHEBI:85448"/>
        <dbReference type="EC" id="2.1.1.63"/>
    </reaction>
</comment>
<keyword evidence="16" id="KW-0539">Nucleus</keyword>
<evidence type="ECO:0000256" key="1">
    <source>
        <dbReference type="ARBA" id="ARBA00001286"/>
    </source>
</evidence>
<dbReference type="FunFam" id="1.10.10.10:FF:000214">
    <property type="entry name" value="Methylated-DNA--protein-cysteine methyltransferase"/>
    <property type="match status" value="1"/>
</dbReference>
<gene>
    <name evidence="22" type="ORF">GBAR_LOCUS6173</name>
</gene>
<dbReference type="AlphaFoldDB" id="A0AA35REY3"/>
<evidence type="ECO:0000259" key="21">
    <source>
        <dbReference type="Pfam" id="PF02870"/>
    </source>
</evidence>
<name>A0AA35REY3_GEOBA</name>
<dbReference type="InterPro" id="IPR036217">
    <property type="entry name" value="MethylDNA_cys_MeTrfase_DNAb"/>
</dbReference>
<dbReference type="GO" id="GO:0003908">
    <property type="term" value="F:methylated-DNA-[protein]-cysteine S-methyltransferase activity"/>
    <property type="evidence" value="ECO:0007669"/>
    <property type="project" value="UniProtKB-EC"/>
</dbReference>
<dbReference type="Proteomes" id="UP001174909">
    <property type="component" value="Unassembled WGS sequence"/>
</dbReference>
<organism evidence="22 23">
    <name type="scientific">Geodia barretti</name>
    <name type="common">Barrett's horny sponge</name>
    <dbReference type="NCBI Taxonomy" id="519541"/>
    <lineage>
        <taxon>Eukaryota</taxon>
        <taxon>Metazoa</taxon>
        <taxon>Porifera</taxon>
        <taxon>Demospongiae</taxon>
        <taxon>Heteroscleromorpha</taxon>
        <taxon>Tetractinellida</taxon>
        <taxon>Astrophorina</taxon>
        <taxon>Geodiidae</taxon>
        <taxon>Geodia</taxon>
    </lineage>
</organism>
<evidence type="ECO:0000256" key="2">
    <source>
        <dbReference type="ARBA" id="ARBA00001947"/>
    </source>
</evidence>
<dbReference type="InterPro" id="IPR001497">
    <property type="entry name" value="MethylDNA_cys_MeTrfase_AS"/>
</dbReference>
<comment type="caution">
    <text evidence="22">The sequence shown here is derived from an EMBL/GenBank/DDBJ whole genome shotgun (WGS) entry which is preliminary data.</text>
</comment>
<accession>A0AA35REY3</accession>
<feature type="domain" description="Methylguanine DNA methyltransferase ribonuclease-like" evidence="21">
    <location>
        <begin position="11"/>
        <end position="77"/>
    </location>
</feature>
<evidence type="ECO:0000256" key="10">
    <source>
        <dbReference type="ARBA" id="ARBA00022679"/>
    </source>
</evidence>
<dbReference type="Gene3D" id="3.30.160.70">
    <property type="entry name" value="Methylated DNA-protein cysteine methyltransferase domain"/>
    <property type="match status" value="1"/>
</dbReference>
<dbReference type="SUPFAM" id="SSF46767">
    <property type="entry name" value="Methylated DNA-protein cysteine methyltransferase, C-terminal domain"/>
    <property type="match status" value="1"/>
</dbReference>
<evidence type="ECO:0000256" key="4">
    <source>
        <dbReference type="ARBA" id="ARBA00004123"/>
    </source>
</evidence>
<dbReference type="GO" id="GO:0046872">
    <property type="term" value="F:metal ion binding"/>
    <property type="evidence" value="ECO:0007669"/>
    <property type="project" value="UniProtKB-KW"/>
</dbReference>
<dbReference type="InterPro" id="IPR008332">
    <property type="entry name" value="MethylG_MeTrfase_N"/>
</dbReference>
<evidence type="ECO:0000313" key="22">
    <source>
        <dbReference type="EMBL" id="CAI8009111.1"/>
    </source>
</evidence>
<comment type="cofactor">
    <cofactor evidence="2">
        <name>Zn(2+)</name>
        <dbReference type="ChEBI" id="CHEBI:29105"/>
    </cofactor>
</comment>
<evidence type="ECO:0000256" key="16">
    <source>
        <dbReference type="ARBA" id="ARBA00023242"/>
    </source>
</evidence>
<dbReference type="Pfam" id="PF02870">
    <property type="entry name" value="Methyltransf_1N"/>
    <property type="match status" value="1"/>
</dbReference>
<reference evidence="22" key="1">
    <citation type="submission" date="2023-03" db="EMBL/GenBank/DDBJ databases">
        <authorList>
            <person name="Steffen K."/>
            <person name="Cardenas P."/>
        </authorList>
    </citation>
    <scope>NUCLEOTIDE SEQUENCE</scope>
</reference>
<evidence type="ECO:0000256" key="17">
    <source>
        <dbReference type="ARBA" id="ARBA00030795"/>
    </source>
</evidence>
<evidence type="ECO:0000256" key="13">
    <source>
        <dbReference type="ARBA" id="ARBA00022833"/>
    </source>
</evidence>
<evidence type="ECO:0000256" key="9">
    <source>
        <dbReference type="ARBA" id="ARBA00022603"/>
    </source>
</evidence>
<evidence type="ECO:0000256" key="15">
    <source>
        <dbReference type="ARBA" id="ARBA00023204"/>
    </source>
</evidence>
<evidence type="ECO:0000259" key="20">
    <source>
        <dbReference type="Pfam" id="PF01035"/>
    </source>
</evidence>
<dbReference type="InterPro" id="IPR036388">
    <property type="entry name" value="WH-like_DNA-bd_sf"/>
</dbReference>
<dbReference type="PANTHER" id="PTHR46460:SF1">
    <property type="entry name" value="METHYLATED-DNA--PROTEIN-CYSTEINE METHYLTRANSFERASE"/>
    <property type="match status" value="1"/>
</dbReference>
<dbReference type="GO" id="GO:0032259">
    <property type="term" value="P:methylation"/>
    <property type="evidence" value="ECO:0007669"/>
    <property type="project" value="UniProtKB-KW"/>
</dbReference>
<dbReference type="Pfam" id="PF01035">
    <property type="entry name" value="DNA_binding_1"/>
    <property type="match status" value="1"/>
</dbReference>
<dbReference type="SUPFAM" id="SSF53155">
    <property type="entry name" value="Methylated DNA-protein cysteine methyltransferase domain"/>
    <property type="match status" value="1"/>
</dbReference>
<evidence type="ECO:0000256" key="14">
    <source>
        <dbReference type="ARBA" id="ARBA00023125"/>
    </source>
</evidence>
<sequence length="179" mass="19207">MAVEGCAECIFNSPVGRLRIAATADGVCAVVWLKEGEKTTELVGEHQDPKDRARARQHLATCTDWLTAYFSGSLLESPVPRPPLVIPKKGTFFHSVWSALCSTEVGDTVSYSELAGLAGNPAAARAVGQAMRKHCIPLLIPCHRVVRSRGGGLGNYSGGEGTPTKQWLLEHEKKMVNGP</sequence>
<keyword evidence="10" id="KW-0808">Transferase</keyword>
<evidence type="ECO:0000256" key="5">
    <source>
        <dbReference type="ARBA" id="ARBA00008711"/>
    </source>
</evidence>
<dbReference type="Gene3D" id="1.10.10.10">
    <property type="entry name" value="Winged helix-like DNA-binding domain superfamily/Winged helix DNA-binding domain"/>
    <property type="match status" value="1"/>
</dbReference>
<proteinExistence type="inferred from homology"/>
<evidence type="ECO:0000313" key="23">
    <source>
        <dbReference type="Proteomes" id="UP001174909"/>
    </source>
</evidence>
<keyword evidence="9 22" id="KW-0489">Methyltransferase</keyword>
<evidence type="ECO:0000256" key="19">
    <source>
        <dbReference type="ARBA" id="ARBA00049348"/>
    </source>
</evidence>
<dbReference type="EC" id="2.1.1.63" evidence="6"/>
<comment type="subcellular location">
    <subcellularLocation>
        <location evidence="4">Nucleus</location>
    </subcellularLocation>
</comment>
<dbReference type="GO" id="GO:0006281">
    <property type="term" value="P:DNA repair"/>
    <property type="evidence" value="ECO:0007669"/>
    <property type="project" value="UniProtKB-KW"/>
</dbReference>
<evidence type="ECO:0000256" key="12">
    <source>
        <dbReference type="ARBA" id="ARBA00022763"/>
    </source>
</evidence>
<keyword evidence="8" id="KW-0597">Phosphoprotein</keyword>
<comment type="function">
    <text evidence="3">Involved in the cellular defense against the biological effects of O6-methylguanine (O6-MeG) and O4-methylthymine (O4-MeT) in DNA. Repairs the methylated nucleobase in DNA by stoichiometrically transferring the methyl group to a cysteine residue in the enzyme. This is a suicide reaction: the enzyme is irreversibly inactivated.</text>
</comment>
<dbReference type="EMBL" id="CASHTH010000924">
    <property type="protein sequence ID" value="CAI8009111.1"/>
    <property type="molecule type" value="Genomic_DNA"/>
</dbReference>
<evidence type="ECO:0000256" key="8">
    <source>
        <dbReference type="ARBA" id="ARBA00022553"/>
    </source>
</evidence>
<evidence type="ECO:0000256" key="7">
    <source>
        <dbReference type="ARBA" id="ARBA00015377"/>
    </source>
</evidence>
<comment type="similarity">
    <text evidence="5">Belongs to the MGMT family.</text>
</comment>
<dbReference type="GO" id="GO:0003677">
    <property type="term" value="F:DNA binding"/>
    <property type="evidence" value="ECO:0007669"/>
    <property type="project" value="UniProtKB-KW"/>
</dbReference>
<evidence type="ECO:0000256" key="6">
    <source>
        <dbReference type="ARBA" id="ARBA00011918"/>
    </source>
</evidence>
<comment type="catalytic activity">
    <reaction evidence="1">
        <text>a 4-O-methyl-thymidine in DNA + L-cysteinyl-[protein] = a thymidine in DNA + S-methyl-L-cysteinyl-[protein]</text>
        <dbReference type="Rhea" id="RHEA:53428"/>
        <dbReference type="Rhea" id="RHEA-COMP:10131"/>
        <dbReference type="Rhea" id="RHEA-COMP:10132"/>
        <dbReference type="Rhea" id="RHEA-COMP:13555"/>
        <dbReference type="Rhea" id="RHEA-COMP:13556"/>
        <dbReference type="ChEBI" id="CHEBI:29950"/>
        <dbReference type="ChEBI" id="CHEBI:82612"/>
        <dbReference type="ChEBI" id="CHEBI:137386"/>
        <dbReference type="ChEBI" id="CHEBI:137387"/>
        <dbReference type="EC" id="2.1.1.63"/>
    </reaction>
</comment>
<feature type="domain" description="Methylated-DNA-[protein]-cysteine S-methyltransferase DNA binding" evidence="20">
    <location>
        <begin position="92"/>
        <end position="173"/>
    </location>
</feature>
<dbReference type="NCBIfam" id="TIGR00589">
    <property type="entry name" value="ogt"/>
    <property type="match status" value="1"/>
</dbReference>
<evidence type="ECO:0000256" key="18">
    <source>
        <dbReference type="ARBA" id="ARBA00031621"/>
    </source>
</evidence>
<evidence type="ECO:0000256" key="3">
    <source>
        <dbReference type="ARBA" id="ARBA00003317"/>
    </source>
</evidence>
<keyword evidence="23" id="KW-1185">Reference proteome</keyword>
<dbReference type="InterPro" id="IPR036631">
    <property type="entry name" value="MGMT_N_sf"/>
</dbReference>
<protein>
    <recommendedName>
        <fullName evidence="7">Methylated-DNA--protein-cysteine methyltransferase</fullName>
        <ecNumber evidence="6">2.1.1.63</ecNumber>
    </recommendedName>
    <alternativeName>
        <fullName evidence="17">6-O-methylguanine-DNA methyltransferase</fullName>
    </alternativeName>
    <alternativeName>
        <fullName evidence="18">O-6-methylguanine-DNA-alkyltransferase</fullName>
    </alternativeName>
</protein>
<dbReference type="PROSITE" id="PS00374">
    <property type="entry name" value="MGMT"/>
    <property type="match status" value="1"/>
</dbReference>
<keyword evidence="12" id="KW-0227">DNA damage</keyword>
<keyword evidence="15" id="KW-0234">DNA repair</keyword>